<evidence type="ECO:0000313" key="1">
    <source>
        <dbReference type="EMBL" id="TNC10550.1"/>
    </source>
</evidence>
<gene>
    <name evidence="1" type="ORF">FF100_23110</name>
</gene>
<dbReference type="RefSeq" id="WP_139038106.1">
    <property type="nucleotide sequence ID" value="NZ_VDDA01000012.1"/>
</dbReference>
<comment type="caution">
    <text evidence="1">The sequence shown here is derived from an EMBL/GenBank/DDBJ whole genome shotgun (WGS) entry which is preliminary data.</text>
</comment>
<keyword evidence="2" id="KW-1185">Reference proteome</keyword>
<dbReference type="OrthoDB" id="7875217at2"/>
<evidence type="ECO:0000313" key="2">
    <source>
        <dbReference type="Proteomes" id="UP000305267"/>
    </source>
</evidence>
<reference evidence="1 2" key="1">
    <citation type="submission" date="2019-06" db="EMBL/GenBank/DDBJ databases">
        <title>Genome of Methylobacterium sp. 17Sr1-39.</title>
        <authorList>
            <person name="Seo T."/>
        </authorList>
    </citation>
    <scope>NUCLEOTIDE SEQUENCE [LARGE SCALE GENOMIC DNA]</scope>
    <source>
        <strain evidence="1 2">17Sr1-39</strain>
    </source>
</reference>
<proteinExistence type="predicted"/>
<dbReference type="AlphaFoldDB" id="A0A5C4LDP6"/>
<sequence length="152" mass="17483">MTWSRIAAAFNYHGALLDIYVLETSHQDWARVWDLLRAKPERLTFEIDGQAKPPPAEVAEVFNFYPARSVLVSYRLGKQRLNCHFFTEEEIEFDLDPRDVDSLLEADRLVGFLNALGRATMKEVLLTVENSPDEVIARYDPTSDTLEWSVGY</sequence>
<accession>A0A5C4LDP6</accession>
<organism evidence="1 2">
    <name type="scientific">Methylobacterium terricola</name>
    <dbReference type="NCBI Taxonomy" id="2583531"/>
    <lineage>
        <taxon>Bacteria</taxon>
        <taxon>Pseudomonadati</taxon>
        <taxon>Pseudomonadota</taxon>
        <taxon>Alphaproteobacteria</taxon>
        <taxon>Hyphomicrobiales</taxon>
        <taxon>Methylobacteriaceae</taxon>
        <taxon>Methylobacterium</taxon>
    </lineage>
</organism>
<protein>
    <submittedName>
        <fullName evidence="1">Uncharacterized protein</fullName>
    </submittedName>
</protein>
<dbReference type="EMBL" id="VDDA01000012">
    <property type="protein sequence ID" value="TNC10550.1"/>
    <property type="molecule type" value="Genomic_DNA"/>
</dbReference>
<name>A0A5C4LDP6_9HYPH</name>
<dbReference type="Proteomes" id="UP000305267">
    <property type="component" value="Unassembled WGS sequence"/>
</dbReference>